<dbReference type="Proteomes" id="UP000291832">
    <property type="component" value="Unassembled WGS sequence"/>
</dbReference>
<organism evidence="4 5">
    <name type="scientific">Leucobacter luti</name>
    <dbReference type="NCBI Taxonomy" id="340320"/>
    <lineage>
        <taxon>Bacteria</taxon>
        <taxon>Bacillati</taxon>
        <taxon>Actinomycetota</taxon>
        <taxon>Actinomycetes</taxon>
        <taxon>Micrococcales</taxon>
        <taxon>Microbacteriaceae</taxon>
        <taxon>Leucobacter</taxon>
    </lineage>
</organism>
<dbReference type="Gene3D" id="2.60.40.10">
    <property type="entry name" value="Immunoglobulins"/>
    <property type="match status" value="1"/>
</dbReference>
<dbReference type="RefSeq" id="WP_130455210.1">
    <property type="nucleotide sequence ID" value="NZ_QYAG01000003.1"/>
</dbReference>
<keyword evidence="2" id="KW-0472">Membrane</keyword>
<reference evidence="4 5" key="1">
    <citation type="journal article" date="2015" name="Stand. Genomic Sci.">
        <title>Genomic Encyclopedia of Bacterial and Archaeal Type Strains, Phase III: the genomes of soil and plant-associated and newly described type strains.</title>
        <authorList>
            <person name="Whitman W.B."/>
            <person name="Woyke T."/>
            <person name="Klenk H.P."/>
            <person name="Zhou Y."/>
            <person name="Lilburn T.G."/>
            <person name="Beck B.J."/>
            <person name="De Vos P."/>
            <person name="Vandamme P."/>
            <person name="Eisen J.A."/>
            <person name="Garrity G."/>
            <person name="Hugenholtz P."/>
            <person name="Kyrpides N.C."/>
        </authorList>
    </citation>
    <scope>NUCLEOTIDE SEQUENCE [LARGE SCALE GENOMIC DNA]</scope>
    <source>
        <strain evidence="4 5">RF6</strain>
    </source>
</reference>
<dbReference type="EMBL" id="SHKI01000007">
    <property type="protein sequence ID" value="RZT61087.1"/>
    <property type="molecule type" value="Genomic_DNA"/>
</dbReference>
<dbReference type="OrthoDB" id="9922822at2"/>
<keyword evidence="2" id="KW-1133">Transmembrane helix</keyword>
<proteinExistence type="predicted"/>
<dbReference type="Pfam" id="PF16640">
    <property type="entry name" value="Big_3_5"/>
    <property type="match status" value="1"/>
</dbReference>
<gene>
    <name evidence="4" type="ORF">EV139_2836</name>
</gene>
<protein>
    <submittedName>
        <fullName evidence="4">Ig-like domain-containing protein</fullName>
    </submittedName>
</protein>
<keyword evidence="2" id="KW-0812">Transmembrane</keyword>
<feature type="domain" description="Bacterial Ig-like" evidence="3">
    <location>
        <begin position="72"/>
        <end position="143"/>
    </location>
</feature>
<dbReference type="InterPro" id="IPR013783">
    <property type="entry name" value="Ig-like_fold"/>
</dbReference>
<feature type="region of interest" description="Disordered" evidence="1">
    <location>
        <begin position="1"/>
        <end position="22"/>
    </location>
</feature>
<dbReference type="AlphaFoldDB" id="A0A4Q7TM76"/>
<feature type="transmembrane region" description="Helical" evidence="2">
    <location>
        <begin position="27"/>
        <end position="46"/>
    </location>
</feature>
<keyword evidence="5" id="KW-1185">Reference proteome</keyword>
<accession>A0A4Q7TM76</accession>
<comment type="caution">
    <text evidence="4">The sequence shown here is derived from an EMBL/GenBank/DDBJ whole genome shotgun (WGS) entry which is preliminary data.</text>
</comment>
<dbReference type="InterPro" id="IPR032109">
    <property type="entry name" value="Big_3_5"/>
</dbReference>
<evidence type="ECO:0000256" key="2">
    <source>
        <dbReference type="SAM" id="Phobius"/>
    </source>
</evidence>
<evidence type="ECO:0000256" key="1">
    <source>
        <dbReference type="SAM" id="MobiDB-lite"/>
    </source>
</evidence>
<evidence type="ECO:0000259" key="3">
    <source>
        <dbReference type="Pfam" id="PF16640"/>
    </source>
</evidence>
<evidence type="ECO:0000313" key="5">
    <source>
        <dbReference type="Proteomes" id="UP000291832"/>
    </source>
</evidence>
<dbReference type="GO" id="GO:0005975">
    <property type="term" value="P:carbohydrate metabolic process"/>
    <property type="evidence" value="ECO:0007669"/>
    <property type="project" value="UniProtKB-ARBA"/>
</dbReference>
<evidence type="ECO:0000313" key="4">
    <source>
        <dbReference type="EMBL" id="RZT61087.1"/>
    </source>
</evidence>
<sequence length="150" mass="15613">MNAQHAQDPDHTAGGHSPRRPRKTARVIGASIVAVGLVGGLSWAGISASIAAGGLTDRAYLGMSIKGAEPRSITVSGRIDGVHGTIPTGTVSLRCGTVELGTVQLAAGLYTFTFEEHAEWTAGEIECTVSYAGDKNHLPSEKKQLVDLAY</sequence>
<name>A0A4Q7TM76_9MICO</name>